<gene>
    <name evidence="2" type="ORF">LCGC14_0872220</name>
</gene>
<comment type="caution">
    <text evidence="2">The sequence shown here is derived from an EMBL/GenBank/DDBJ whole genome shotgun (WGS) entry which is preliminary data.</text>
</comment>
<name>A0A0F9PPX3_9ZZZZ</name>
<accession>A0A0F9PPX3</accession>
<dbReference type="AlphaFoldDB" id="A0A0F9PPX3"/>
<sequence length="56" mass="5726">MAKLATQTVVIQISKAVADSANDEIDALNEEAIAQLKEAIVALVGDSGAVVEMVNG</sequence>
<organism evidence="2">
    <name type="scientific">marine sediment metagenome</name>
    <dbReference type="NCBI Taxonomy" id="412755"/>
    <lineage>
        <taxon>unclassified sequences</taxon>
        <taxon>metagenomes</taxon>
        <taxon>ecological metagenomes</taxon>
    </lineage>
</organism>
<evidence type="ECO:0000256" key="1">
    <source>
        <dbReference type="SAM" id="Coils"/>
    </source>
</evidence>
<evidence type="ECO:0000313" key="2">
    <source>
        <dbReference type="EMBL" id="KKN26682.1"/>
    </source>
</evidence>
<keyword evidence="1" id="KW-0175">Coiled coil</keyword>
<feature type="coiled-coil region" evidence="1">
    <location>
        <begin position="11"/>
        <end position="38"/>
    </location>
</feature>
<reference evidence="2" key="1">
    <citation type="journal article" date="2015" name="Nature">
        <title>Complex archaea that bridge the gap between prokaryotes and eukaryotes.</title>
        <authorList>
            <person name="Spang A."/>
            <person name="Saw J.H."/>
            <person name="Jorgensen S.L."/>
            <person name="Zaremba-Niedzwiedzka K."/>
            <person name="Martijn J."/>
            <person name="Lind A.E."/>
            <person name="van Eijk R."/>
            <person name="Schleper C."/>
            <person name="Guy L."/>
            <person name="Ettema T.J."/>
        </authorList>
    </citation>
    <scope>NUCLEOTIDE SEQUENCE</scope>
</reference>
<proteinExistence type="predicted"/>
<protein>
    <submittedName>
        <fullName evidence="2">Uncharacterized protein</fullName>
    </submittedName>
</protein>
<dbReference type="EMBL" id="LAZR01002701">
    <property type="protein sequence ID" value="KKN26682.1"/>
    <property type="molecule type" value="Genomic_DNA"/>
</dbReference>